<gene>
    <name evidence="1" type="ORF">T11_8044</name>
</gene>
<accession>A0A0V1HTC9</accession>
<evidence type="ECO:0000313" key="2">
    <source>
        <dbReference type="Proteomes" id="UP000055024"/>
    </source>
</evidence>
<evidence type="ECO:0000313" key="1">
    <source>
        <dbReference type="EMBL" id="KRZ13551.1"/>
    </source>
</evidence>
<name>A0A0V1HTC9_9BILA</name>
<dbReference type="EMBL" id="JYDP01000031">
    <property type="protein sequence ID" value="KRZ13551.1"/>
    <property type="molecule type" value="Genomic_DNA"/>
</dbReference>
<comment type="caution">
    <text evidence="1">The sequence shown here is derived from an EMBL/GenBank/DDBJ whole genome shotgun (WGS) entry which is preliminary data.</text>
</comment>
<keyword evidence="2" id="KW-1185">Reference proteome</keyword>
<organism evidence="1 2">
    <name type="scientific">Trichinella zimbabwensis</name>
    <dbReference type="NCBI Taxonomy" id="268475"/>
    <lineage>
        <taxon>Eukaryota</taxon>
        <taxon>Metazoa</taxon>
        <taxon>Ecdysozoa</taxon>
        <taxon>Nematoda</taxon>
        <taxon>Enoplea</taxon>
        <taxon>Dorylaimia</taxon>
        <taxon>Trichinellida</taxon>
        <taxon>Trichinellidae</taxon>
        <taxon>Trichinella</taxon>
    </lineage>
</organism>
<dbReference type="Proteomes" id="UP000055024">
    <property type="component" value="Unassembled WGS sequence"/>
</dbReference>
<dbReference type="AlphaFoldDB" id="A0A0V1HTC9"/>
<reference evidence="1 2" key="1">
    <citation type="submission" date="2015-01" db="EMBL/GenBank/DDBJ databases">
        <title>Evolution of Trichinella species and genotypes.</title>
        <authorList>
            <person name="Korhonen P.K."/>
            <person name="Edoardo P."/>
            <person name="Giuseppe L.R."/>
            <person name="Gasser R.B."/>
        </authorList>
    </citation>
    <scope>NUCLEOTIDE SEQUENCE [LARGE SCALE GENOMIC DNA]</scope>
    <source>
        <strain evidence="1">ISS1029</strain>
    </source>
</reference>
<proteinExistence type="predicted"/>
<sequence length="86" mass="9936">MENIVHKLLSQFLIFANRYNEAVFICNCLLLNTWPCWIGFFCFCQSLPLERRHADANSNCTSLNQASMEKFPKCRCQSSTHPEGFA</sequence>
<protein>
    <submittedName>
        <fullName evidence="1">Uncharacterized protein</fullName>
    </submittedName>
</protein>